<dbReference type="OrthoDB" id="9792139at2"/>
<evidence type="ECO:0000256" key="5">
    <source>
        <dbReference type="ARBA" id="ARBA00023237"/>
    </source>
</evidence>
<dbReference type="CDD" id="cd08977">
    <property type="entry name" value="SusD"/>
    <property type="match status" value="1"/>
</dbReference>
<dbReference type="Gene3D" id="2.20.20.130">
    <property type="match status" value="1"/>
</dbReference>
<gene>
    <name evidence="9" type="ORF">DXT99_18380</name>
</gene>
<feature type="signal peptide" evidence="6">
    <location>
        <begin position="1"/>
        <end position="20"/>
    </location>
</feature>
<evidence type="ECO:0000256" key="4">
    <source>
        <dbReference type="ARBA" id="ARBA00023136"/>
    </source>
</evidence>
<accession>A0A3D8L8M7</accession>
<dbReference type="SUPFAM" id="SSF48452">
    <property type="entry name" value="TPR-like"/>
    <property type="match status" value="1"/>
</dbReference>
<organism evidence="9 10">
    <name type="scientific">Pontibacter diazotrophicus</name>
    <dbReference type="NCBI Taxonomy" id="1400979"/>
    <lineage>
        <taxon>Bacteria</taxon>
        <taxon>Pseudomonadati</taxon>
        <taxon>Bacteroidota</taxon>
        <taxon>Cytophagia</taxon>
        <taxon>Cytophagales</taxon>
        <taxon>Hymenobacteraceae</taxon>
        <taxon>Pontibacter</taxon>
    </lineage>
</organism>
<dbReference type="InterPro" id="IPR011990">
    <property type="entry name" value="TPR-like_helical_dom_sf"/>
</dbReference>
<evidence type="ECO:0000313" key="9">
    <source>
        <dbReference type="EMBL" id="RDV13728.1"/>
    </source>
</evidence>
<evidence type="ECO:0000259" key="8">
    <source>
        <dbReference type="Pfam" id="PF14322"/>
    </source>
</evidence>
<evidence type="ECO:0000256" key="6">
    <source>
        <dbReference type="SAM" id="SignalP"/>
    </source>
</evidence>
<name>A0A3D8L8M7_9BACT</name>
<dbReference type="Pfam" id="PF07980">
    <property type="entry name" value="SusD_RagB"/>
    <property type="match status" value="1"/>
</dbReference>
<reference evidence="10" key="1">
    <citation type="submission" date="2018-08" db="EMBL/GenBank/DDBJ databases">
        <authorList>
            <person name="Liu Z.-W."/>
            <person name="Du Z.-J."/>
        </authorList>
    </citation>
    <scope>NUCLEOTIDE SEQUENCE [LARGE SCALE GENOMIC DNA]</scope>
    <source>
        <strain evidence="10">H4X</strain>
    </source>
</reference>
<keyword evidence="4" id="KW-0472">Membrane</keyword>
<dbReference type="InterPro" id="IPR012944">
    <property type="entry name" value="SusD_RagB_dom"/>
</dbReference>
<dbReference type="Gene3D" id="1.25.40.390">
    <property type="match status" value="1"/>
</dbReference>
<sequence>MRIKQLFIGFGLCCSLGLSACEEVIEVEPEFQRDANQLFTNLDDYEFALTGAYARFRQVGYFASGAQTTGTWSTLPDMMSDNLVQTSEDLANWANQTNWVYTADETDIAVAWISAYSVINQANLVLRDIEQFSETDPERVNRLKGQALAIRGMVHFDLLRYWGESFERNSTELGVPYVTVVDPESKPSRLNVSETYDNIFRDLQEAETLLGTVDREINATNRAYIDQTVTRAILARVNLYAKDYAAAENYATQVIEELPLATRNEFADIWTDATDDEVIWAVAFNAGEGTPSGGLFNAPSNRNRFRPSEELVDEYNEETDIRFPSYFSTRALGETERVIVNKFVSRGTAQDNLVNWKVFRTGEMYLIRAEARALSGDESGALEDLNTLRSARIEGYVPVDLAGQALVDEIALERRKELFGEGHRWFDVKRTTRNLVREDCGTTATNCTLAPDAREWAWPIPQAEIDANENISTQQTSGY</sequence>
<comment type="similarity">
    <text evidence="2">Belongs to the SusD family.</text>
</comment>
<dbReference type="InterPro" id="IPR033985">
    <property type="entry name" value="SusD-like_N"/>
</dbReference>
<evidence type="ECO:0000256" key="1">
    <source>
        <dbReference type="ARBA" id="ARBA00004442"/>
    </source>
</evidence>
<comment type="subcellular location">
    <subcellularLocation>
        <location evidence="1">Cell outer membrane</location>
    </subcellularLocation>
</comment>
<dbReference type="Proteomes" id="UP000256708">
    <property type="component" value="Unassembled WGS sequence"/>
</dbReference>
<protein>
    <submittedName>
        <fullName evidence="9">RagB/SusD family nutrient uptake outer membrane protein</fullName>
    </submittedName>
</protein>
<feature type="domain" description="RagB/SusD" evidence="7">
    <location>
        <begin position="339"/>
        <end position="479"/>
    </location>
</feature>
<proteinExistence type="inferred from homology"/>
<dbReference type="Pfam" id="PF14322">
    <property type="entry name" value="SusD-like_3"/>
    <property type="match status" value="1"/>
</dbReference>
<dbReference type="Gene3D" id="1.25.40.900">
    <property type="match status" value="1"/>
</dbReference>
<keyword evidence="10" id="KW-1185">Reference proteome</keyword>
<evidence type="ECO:0000256" key="3">
    <source>
        <dbReference type="ARBA" id="ARBA00022729"/>
    </source>
</evidence>
<dbReference type="GO" id="GO:0009279">
    <property type="term" value="C:cell outer membrane"/>
    <property type="evidence" value="ECO:0007669"/>
    <property type="project" value="UniProtKB-SubCell"/>
</dbReference>
<keyword evidence="3 6" id="KW-0732">Signal</keyword>
<comment type="caution">
    <text evidence="9">The sequence shown here is derived from an EMBL/GenBank/DDBJ whole genome shotgun (WGS) entry which is preliminary data.</text>
</comment>
<evidence type="ECO:0000313" key="10">
    <source>
        <dbReference type="Proteomes" id="UP000256708"/>
    </source>
</evidence>
<evidence type="ECO:0000256" key="2">
    <source>
        <dbReference type="ARBA" id="ARBA00006275"/>
    </source>
</evidence>
<dbReference type="EMBL" id="QRGR01000021">
    <property type="protein sequence ID" value="RDV13728.1"/>
    <property type="molecule type" value="Genomic_DNA"/>
</dbReference>
<keyword evidence="5" id="KW-0998">Cell outer membrane</keyword>
<evidence type="ECO:0000259" key="7">
    <source>
        <dbReference type="Pfam" id="PF07980"/>
    </source>
</evidence>
<dbReference type="RefSeq" id="WP_115567037.1">
    <property type="nucleotide sequence ID" value="NZ_QRGR01000021.1"/>
</dbReference>
<dbReference type="AlphaFoldDB" id="A0A3D8L8M7"/>
<dbReference type="PROSITE" id="PS51257">
    <property type="entry name" value="PROKAR_LIPOPROTEIN"/>
    <property type="match status" value="1"/>
</dbReference>
<feature type="chain" id="PRO_5017550224" evidence="6">
    <location>
        <begin position="21"/>
        <end position="479"/>
    </location>
</feature>
<feature type="domain" description="SusD-like N-terminal" evidence="8">
    <location>
        <begin position="79"/>
        <end position="216"/>
    </location>
</feature>